<reference evidence="1 2" key="1">
    <citation type="submission" date="2020-07" db="EMBL/GenBank/DDBJ databases">
        <authorList>
            <person name="Bortz R.L."/>
            <person name="Bai C."/>
            <person name="Brody A."/>
            <person name="Douse D."/>
            <person name="Feder N.M."/>
            <person name="Fischer E."/>
            <person name="Kim I."/>
            <person name="Kornbau S."/>
            <person name="Malek C.E."/>
            <person name="Menendez J.A."/>
            <person name="Moore R.J."/>
            <person name="Pinkovsky V.I."/>
            <person name="Raghavan D."/>
            <person name="Reznik A.S."/>
            <person name="Sciarra A.R."/>
            <person name="Starinsky S.F."/>
            <person name="Vaughan O."/>
            <person name="Walker S.E."/>
            <person name="Wiemann J."/>
            <person name="Butela K.A."/>
            <person name="Garlena R.A."/>
            <person name="Russell D.A."/>
            <person name="Pope W.H."/>
            <person name="Jacobs-Sera D."/>
            <person name="Hatfull G.F."/>
        </authorList>
    </citation>
    <scope>NUCLEOTIDE SEQUENCE [LARGE SCALE GENOMIC DNA]</scope>
</reference>
<sequence>MTITTEPPSVVRQCPVCLQHTTVTHGVVRAHRDTAGHRCYMTGRPAPTWNGHDL</sequence>
<gene>
    <name evidence="1" type="primary">69</name>
    <name evidence="1" type="ORF">SEA_CLOWN_69</name>
</gene>
<dbReference type="EMBL" id="MT771343">
    <property type="protein sequence ID" value="QOC56067.1"/>
    <property type="molecule type" value="Genomic_DNA"/>
</dbReference>
<organism evidence="1 2">
    <name type="scientific">Gordonia phage Clown</name>
    <dbReference type="NCBI Taxonomy" id="2759393"/>
    <lineage>
        <taxon>Viruses</taxon>
        <taxon>Duplodnaviria</taxon>
        <taxon>Heunggongvirae</taxon>
        <taxon>Uroviricota</taxon>
        <taxon>Caudoviricetes</taxon>
        <taxon>Stackebrandtviridae</taxon>
        <taxon>Frickvirinae</taxon>
        <taxon>Clownvirus</taxon>
        <taxon>Clownvirus clown</taxon>
    </lineage>
</organism>
<dbReference type="Proteomes" id="UP000516645">
    <property type="component" value="Segment"/>
</dbReference>
<evidence type="ECO:0000313" key="1">
    <source>
        <dbReference type="EMBL" id="QOC56067.1"/>
    </source>
</evidence>
<proteinExistence type="predicted"/>
<keyword evidence="2" id="KW-1185">Reference proteome</keyword>
<name>A0A7L7SPI4_9CAUD</name>
<accession>A0A7L7SPI4</accession>
<evidence type="ECO:0000313" key="2">
    <source>
        <dbReference type="Proteomes" id="UP000516645"/>
    </source>
</evidence>
<dbReference type="RefSeq" id="YP_010110109.1">
    <property type="nucleotide sequence ID" value="NC_055867.1"/>
</dbReference>
<protein>
    <submittedName>
        <fullName evidence="1">Uncharacterized protein</fullName>
    </submittedName>
</protein>
<dbReference type="GeneID" id="65128399"/>
<dbReference type="KEGG" id="vg:65128399"/>